<dbReference type="Proteomes" id="UP000294850">
    <property type="component" value="Unassembled WGS sequence"/>
</dbReference>
<sequence>MKNFLLFFYCALLTITTMAAESYQVKTEEEFKQAVEKVIAGDQIIIANGTYNGWCLTVPTKASADKPIRIRAQSAGKVIFSGDVSKPIFLLTGSYTEISGLSFTDCNLFKTPNGNGVLIELKQSSYCRITDCRFTKNTLKSQYMPIVVVSGTGQHNRIDHCVFTGNIDNQEVQVKIASDAIPV</sequence>
<keyword evidence="1" id="KW-0732">Signal</keyword>
<evidence type="ECO:0008006" key="4">
    <source>
        <dbReference type="Google" id="ProtNLM"/>
    </source>
</evidence>
<feature type="signal peptide" evidence="1">
    <location>
        <begin position="1"/>
        <end position="19"/>
    </location>
</feature>
<dbReference type="EMBL" id="SMFL01000014">
    <property type="protein sequence ID" value="TDE10843.1"/>
    <property type="molecule type" value="Genomic_DNA"/>
</dbReference>
<accession>A0A4R5DJS6</accession>
<name>A0A4R5DJS6_9BACT</name>
<dbReference type="InterPro" id="IPR011050">
    <property type="entry name" value="Pectin_lyase_fold/virulence"/>
</dbReference>
<comment type="caution">
    <text evidence="2">The sequence shown here is derived from an EMBL/GenBank/DDBJ whole genome shotgun (WGS) entry which is preliminary data.</text>
</comment>
<feature type="chain" id="PRO_5020746208" description="Right handed beta helix domain-containing protein" evidence="1">
    <location>
        <begin position="20"/>
        <end position="183"/>
    </location>
</feature>
<dbReference type="Pfam" id="PF14592">
    <property type="entry name" value="Chondroitinas_B"/>
    <property type="match status" value="1"/>
</dbReference>
<reference evidence="2 3" key="1">
    <citation type="submission" date="2019-03" db="EMBL/GenBank/DDBJ databases">
        <title>Dyadobacter AR-3-6 sp. nov., isolated from arctic soil.</title>
        <authorList>
            <person name="Chaudhary D.K."/>
        </authorList>
    </citation>
    <scope>NUCLEOTIDE SEQUENCE [LARGE SCALE GENOMIC DNA]</scope>
    <source>
        <strain evidence="2 3">AR-3-6</strain>
    </source>
</reference>
<dbReference type="SUPFAM" id="SSF51126">
    <property type="entry name" value="Pectin lyase-like"/>
    <property type="match status" value="1"/>
</dbReference>
<dbReference type="OrthoDB" id="6475864at2"/>
<dbReference type="AlphaFoldDB" id="A0A4R5DJS6"/>
<evidence type="ECO:0000313" key="3">
    <source>
        <dbReference type="Proteomes" id="UP000294850"/>
    </source>
</evidence>
<organism evidence="2 3">
    <name type="scientific">Dyadobacter psychrotolerans</name>
    <dbReference type="NCBI Taxonomy" id="2541721"/>
    <lineage>
        <taxon>Bacteria</taxon>
        <taxon>Pseudomonadati</taxon>
        <taxon>Bacteroidota</taxon>
        <taxon>Cytophagia</taxon>
        <taxon>Cytophagales</taxon>
        <taxon>Spirosomataceae</taxon>
        <taxon>Dyadobacter</taxon>
    </lineage>
</organism>
<proteinExistence type="predicted"/>
<gene>
    <name evidence="2" type="ORF">E0F88_27615</name>
</gene>
<dbReference type="InterPro" id="IPR012334">
    <property type="entry name" value="Pectin_lyas_fold"/>
</dbReference>
<evidence type="ECO:0000313" key="2">
    <source>
        <dbReference type="EMBL" id="TDE10843.1"/>
    </source>
</evidence>
<evidence type="ECO:0000256" key="1">
    <source>
        <dbReference type="SAM" id="SignalP"/>
    </source>
</evidence>
<keyword evidence="3" id="KW-1185">Reference proteome</keyword>
<dbReference type="Gene3D" id="2.160.20.10">
    <property type="entry name" value="Single-stranded right-handed beta-helix, Pectin lyase-like"/>
    <property type="match status" value="1"/>
</dbReference>
<dbReference type="InterPro" id="IPR039513">
    <property type="entry name" value="PL-6"/>
</dbReference>
<protein>
    <recommendedName>
        <fullName evidence="4">Right handed beta helix domain-containing protein</fullName>
    </recommendedName>
</protein>